<reference evidence="1 2" key="1">
    <citation type="journal article" date="2012" name="J. Bacteriol.">
        <title>Draft Genome Sequence of the Extremely Halophilic Archaeon Halogranum salarium B-1T.</title>
        <authorList>
            <person name="Kim K.K."/>
            <person name="Lee K.C."/>
            <person name="Lee J.S."/>
        </authorList>
    </citation>
    <scope>NUCLEOTIDE SEQUENCE [LARGE SCALE GENOMIC DNA]</scope>
    <source>
        <strain evidence="1 2">B-1</strain>
    </source>
</reference>
<dbReference type="AlphaFoldDB" id="J3JHH7"/>
<proteinExistence type="predicted"/>
<name>J3JHH7_9EURY</name>
<accession>J3JHH7</accession>
<dbReference type="EMBL" id="ALJD01000002">
    <property type="protein sequence ID" value="EJN60991.1"/>
    <property type="molecule type" value="Genomic_DNA"/>
</dbReference>
<dbReference type="Proteomes" id="UP000007813">
    <property type="component" value="Unassembled WGS sequence"/>
</dbReference>
<gene>
    <name evidence="1" type="ORF">HSB1_00320</name>
</gene>
<evidence type="ECO:0000313" key="2">
    <source>
        <dbReference type="Proteomes" id="UP000007813"/>
    </source>
</evidence>
<sequence length="46" mass="5139">MSTSASAVTQTPSVDYLDDYSASPKSNSRRTVLTERFERCIPIFPI</sequence>
<evidence type="ECO:0000313" key="1">
    <source>
        <dbReference type="EMBL" id="EJN60991.1"/>
    </source>
</evidence>
<organism evidence="1 2">
    <name type="scientific">Halogranum salarium B-1</name>
    <dbReference type="NCBI Taxonomy" id="1210908"/>
    <lineage>
        <taxon>Archaea</taxon>
        <taxon>Methanobacteriati</taxon>
        <taxon>Methanobacteriota</taxon>
        <taxon>Stenosarchaea group</taxon>
        <taxon>Halobacteria</taxon>
        <taxon>Halobacteriales</taxon>
        <taxon>Haloferacaceae</taxon>
    </lineage>
</organism>
<protein>
    <submittedName>
        <fullName evidence="1">Uncharacterized protein</fullName>
    </submittedName>
</protein>
<comment type="caution">
    <text evidence="1">The sequence shown here is derived from an EMBL/GenBank/DDBJ whole genome shotgun (WGS) entry which is preliminary data.</text>
</comment>